<organism evidence="1 2">
    <name type="scientific">Bionectria ochroleuca</name>
    <name type="common">Gliocladium roseum</name>
    <dbReference type="NCBI Taxonomy" id="29856"/>
    <lineage>
        <taxon>Eukaryota</taxon>
        <taxon>Fungi</taxon>
        <taxon>Dikarya</taxon>
        <taxon>Ascomycota</taxon>
        <taxon>Pezizomycotina</taxon>
        <taxon>Sordariomycetes</taxon>
        <taxon>Hypocreomycetidae</taxon>
        <taxon>Hypocreales</taxon>
        <taxon>Bionectriaceae</taxon>
        <taxon>Clonostachys</taxon>
    </lineage>
</organism>
<evidence type="ECO:0000313" key="2">
    <source>
        <dbReference type="Proteomes" id="UP000616885"/>
    </source>
</evidence>
<accession>A0A8H7NPU4</accession>
<dbReference type="EMBL" id="JADCTT010000001">
    <property type="protein sequence ID" value="KAF9759678.1"/>
    <property type="molecule type" value="Genomic_DNA"/>
</dbReference>
<comment type="caution">
    <text evidence="1">The sequence shown here is derived from an EMBL/GenBank/DDBJ whole genome shotgun (WGS) entry which is preliminary data.</text>
</comment>
<reference evidence="1" key="1">
    <citation type="submission" date="2020-10" db="EMBL/GenBank/DDBJ databases">
        <title>High-Quality Genome Resource of Clonostachys rosea strain S41 by Oxford Nanopore Long-Read Sequencing.</title>
        <authorList>
            <person name="Wang H."/>
        </authorList>
    </citation>
    <scope>NUCLEOTIDE SEQUENCE</scope>
    <source>
        <strain evidence="1">S41</strain>
    </source>
</reference>
<gene>
    <name evidence="1" type="ORF">IM811_001372</name>
</gene>
<proteinExistence type="predicted"/>
<name>A0A8H7NPU4_BIOOC</name>
<protein>
    <submittedName>
        <fullName evidence="1">Uncharacterized protein</fullName>
    </submittedName>
</protein>
<sequence length="162" mass="18130">MIHYLTAAWTRPMRLDSDGPNIPMPSATSYGYDIQSRVLGIPDKYGFFSQGPPRLQEVEGTPSAVLILMRIATIMEEAWTIYTVDYPQGQPLLPLLALNGLGHIMSIICTWGTTICVRALRRKKEQTGNCWQNSSSTFIQSTRGARLLQGVQRVVKAPNAYW</sequence>
<dbReference type="AlphaFoldDB" id="A0A8H7NPU4"/>
<evidence type="ECO:0000313" key="1">
    <source>
        <dbReference type="EMBL" id="KAF9759678.1"/>
    </source>
</evidence>
<dbReference type="Proteomes" id="UP000616885">
    <property type="component" value="Unassembled WGS sequence"/>
</dbReference>